<organism evidence="4 5">
    <name type="scientific">Harenicola maris</name>
    <dbReference type="NCBI Taxonomy" id="2841044"/>
    <lineage>
        <taxon>Bacteria</taxon>
        <taxon>Pseudomonadati</taxon>
        <taxon>Pseudomonadota</taxon>
        <taxon>Alphaproteobacteria</taxon>
        <taxon>Rhodobacterales</taxon>
        <taxon>Paracoccaceae</taxon>
        <taxon>Harenicola</taxon>
    </lineage>
</organism>
<dbReference type="Proteomes" id="UP001315686">
    <property type="component" value="Unassembled WGS sequence"/>
</dbReference>
<name>A0AAP2CQE5_9RHOB</name>
<dbReference type="NCBIfam" id="TIGR02135">
    <property type="entry name" value="phoU_full"/>
    <property type="match status" value="1"/>
</dbReference>
<dbReference type="PANTHER" id="PTHR42930">
    <property type="entry name" value="PHOSPHATE-SPECIFIC TRANSPORT SYSTEM ACCESSORY PROTEIN PHOU"/>
    <property type="match status" value="1"/>
</dbReference>
<dbReference type="InterPro" id="IPR026022">
    <property type="entry name" value="PhoU_dom"/>
</dbReference>
<dbReference type="RefSeq" id="WP_327794605.1">
    <property type="nucleotide sequence ID" value="NZ_JADQAZ010000002.1"/>
</dbReference>
<dbReference type="PANTHER" id="PTHR42930:SF3">
    <property type="entry name" value="PHOSPHATE-SPECIFIC TRANSPORT SYSTEM ACCESSORY PROTEIN PHOU"/>
    <property type="match status" value="1"/>
</dbReference>
<feature type="domain" description="PhoU" evidence="3">
    <location>
        <begin position="23"/>
        <end position="109"/>
    </location>
</feature>
<keyword evidence="2" id="KW-0592">Phosphate transport</keyword>
<accession>A0AAP2CQE5</accession>
<dbReference type="Pfam" id="PF01895">
    <property type="entry name" value="PhoU"/>
    <property type="match status" value="2"/>
</dbReference>
<comment type="similarity">
    <text evidence="1 2">Belongs to the PhoU family.</text>
</comment>
<comment type="caution">
    <text evidence="4">The sequence shown here is derived from an EMBL/GenBank/DDBJ whole genome shotgun (WGS) entry which is preliminary data.</text>
</comment>
<reference evidence="4 5" key="1">
    <citation type="journal article" date="2021" name="Arch. Microbiol.">
        <title>Harenicola maris gen. nov., sp. nov. isolated from the Sea of Japan shallow sediments.</title>
        <authorList>
            <person name="Romanenko L.A."/>
            <person name="Kurilenko V.V."/>
            <person name="Chernysheva N.Y."/>
            <person name="Tekutyeva L.A."/>
            <person name="Velansky P.V."/>
            <person name="Svetashev V.I."/>
            <person name="Isaeva M.P."/>
        </authorList>
    </citation>
    <scope>NUCLEOTIDE SEQUENCE [LARGE SCALE GENOMIC DNA]</scope>
    <source>
        <strain evidence="4 5">KMM 3653</strain>
    </source>
</reference>
<dbReference type="GO" id="GO:0030643">
    <property type="term" value="P:intracellular phosphate ion homeostasis"/>
    <property type="evidence" value="ECO:0007669"/>
    <property type="project" value="InterPro"/>
</dbReference>
<keyword evidence="2" id="KW-0813">Transport</keyword>
<dbReference type="PIRSF" id="PIRSF003107">
    <property type="entry name" value="PhoU"/>
    <property type="match status" value="1"/>
</dbReference>
<evidence type="ECO:0000313" key="5">
    <source>
        <dbReference type="Proteomes" id="UP001315686"/>
    </source>
</evidence>
<dbReference type="InterPro" id="IPR038078">
    <property type="entry name" value="PhoU-like_sf"/>
</dbReference>
<dbReference type="GO" id="GO:0006817">
    <property type="term" value="P:phosphate ion transport"/>
    <property type="evidence" value="ECO:0007669"/>
    <property type="project" value="UniProtKB-KW"/>
</dbReference>
<dbReference type="AlphaFoldDB" id="A0AAP2CQE5"/>
<gene>
    <name evidence="4" type="primary">phoU</name>
    <name evidence="4" type="ORF">IV417_13525</name>
</gene>
<dbReference type="GO" id="GO:0005737">
    <property type="term" value="C:cytoplasm"/>
    <property type="evidence" value="ECO:0007669"/>
    <property type="project" value="UniProtKB-SubCell"/>
</dbReference>
<evidence type="ECO:0000313" key="4">
    <source>
        <dbReference type="EMBL" id="MBT0958404.1"/>
    </source>
</evidence>
<comment type="function">
    <text evidence="2">Plays a role in the regulation of phosphate uptake.</text>
</comment>
<feature type="domain" description="PhoU" evidence="3">
    <location>
        <begin position="126"/>
        <end position="211"/>
    </location>
</feature>
<comment type="subunit">
    <text evidence="2">Homodimer.</text>
</comment>
<dbReference type="InterPro" id="IPR028366">
    <property type="entry name" value="PhoU"/>
</dbReference>
<dbReference type="Gene3D" id="1.20.58.220">
    <property type="entry name" value="Phosphate transport system protein phou homolog 2, domain 2"/>
    <property type="match status" value="1"/>
</dbReference>
<dbReference type="SUPFAM" id="SSF109755">
    <property type="entry name" value="PhoU-like"/>
    <property type="match status" value="1"/>
</dbReference>
<keyword evidence="2" id="KW-0963">Cytoplasm</keyword>
<evidence type="ECO:0000256" key="1">
    <source>
        <dbReference type="ARBA" id="ARBA00008107"/>
    </source>
</evidence>
<keyword evidence="5" id="KW-1185">Reference proteome</keyword>
<proteinExistence type="inferred from homology"/>
<protein>
    <recommendedName>
        <fullName evidence="2">Phosphate-specific transport system accessory protein PhoU</fullName>
    </recommendedName>
</protein>
<dbReference type="EMBL" id="JADQAZ010000002">
    <property type="protein sequence ID" value="MBT0958404.1"/>
    <property type="molecule type" value="Genomic_DNA"/>
</dbReference>
<sequence>MTSHPHLLKSYDDGLEALRRGFQHMGDMAAGNVTEATAAYLAGDEARALGAINRDLDIDAAFEQSRAACFDVLLRFQPVARDLRLIMGIEHALGNLERAGDHAKTIARHVISATDPAKPQTDGCQIKDMADLVAQTLSLSVTALVTQSTELAKQVLASDARIDAYRDAVFDSALVALKQSPGRAQAHVNRLFVATALERTGDHATNIAEEVLFVSRGVPPGATRTG</sequence>
<comment type="subcellular location">
    <subcellularLocation>
        <location evidence="2">Cytoplasm</location>
    </subcellularLocation>
</comment>
<dbReference type="GO" id="GO:0045936">
    <property type="term" value="P:negative regulation of phosphate metabolic process"/>
    <property type="evidence" value="ECO:0007669"/>
    <property type="project" value="InterPro"/>
</dbReference>
<evidence type="ECO:0000256" key="2">
    <source>
        <dbReference type="PIRNR" id="PIRNR003107"/>
    </source>
</evidence>
<evidence type="ECO:0000259" key="3">
    <source>
        <dbReference type="Pfam" id="PF01895"/>
    </source>
</evidence>